<reference evidence="2" key="1">
    <citation type="journal article" date="2021" name="ISME J.">
        <title>Genomic evolution of the class Acidithiobacillia: deep-branching Proteobacteria living in extreme acidic conditions.</title>
        <authorList>
            <person name="Moya-Beltran A."/>
            <person name="Beard S."/>
            <person name="Rojas-Villalobos C."/>
            <person name="Issotta F."/>
            <person name="Gallardo Y."/>
            <person name="Ulloa R."/>
            <person name="Giaveno A."/>
            <person name="Degli Esposti M."/>
            <person name="Johnson D.B."/>
            <person name="Quatrini R."/>
        </authorList>
    </citation>
    <scope>NUCLEOTIDE SEQUENCE</scope>
    <source>
        <strain evidence="2">VAN18-1</strain>
    </source>
</reference>
<keyword evidence="1" id="KW-1133">Transmembrane helix</keyword>
<name>A0AAE2YPE7_9PROT</name>
<dbReference type="RefSeq" id="WP_215873135.1">
    <property type="nucleotide sequence ID" value="NZ_JAAXYO010000084.1"/>
</dbReference>
<evidence type="ECO:0000313" key="3">
    <source>
        <dbReference type="Proteomes" id="UP001197378"/>
    </source>
</evidence>
<dbReference type="Proteomes" id="UP001197378">
    <property type="component" value="Unassembled WGS sequence"/>
</dbReference>
<proteinExistence type="predicted"/>
<feature type="transmembrane region" description="Helical" evidence="1">
    <location>
        <begin position="41"/>
        <end position="61"/>
    </location>
</feature>
<dbReference type="AlphaFoldDB" id="A0AAE2YPE7"/>
<keyword evidence="3" id="KW-1185">Reference proteome</keyword>
<feature type="transmembrane region" description="Helical" evidence="1">
    <location>
        <begin position="116"/>
        <end position="133"/>
    </location>
</feature>
<comment type="caution">
    <text evidence="2">The sequence shown here is derived from an EMBL/GenBank/DDBJ whole genome shotgun (WGS) entry which is preliminary data.</text>
</comment>
<evidence type="ECO:0000256" key="1">
    <source>
        <dbReference type="SAM" id="Phobius"/>
    </source>
</evidence>
<protein>
    <submittedName>
        <fullName evidence="2">YeeE/YedE family protein</fullName>
    </submittedName>
</protein>
<evidence type="ECO:0000313" key="2">
    <source>
        <dbReference type="EMBL" id="MBU2787816.1"/>
    </source>
</evidence>
<dbReference type="InterPro" id="IPR046513">
    <property type="entry name" value="DUF6691"/>
</dbReference>
<dbReference type="EMBL" id="JAAXYO010000084">
    <property type="protein sequence ID" value="MBU2787816.1"/>
    <property type="molecule type" value="Genomic_DNA"/>
</dbReference>
<organism evidence="2 3">
    <name type="scientific">Igneacidithiobacillus copahuensis</name>
    <dbReference type="NCBI Taxonomy" id="2724909"/>
    <lineage>
        <taxon>Bacteria</taxon>
        <taxon>Pseudomonadati</taxon>
        <taxon>Pseudomonadota</taxon>
        <taxon>Acidithiobacillia</taxon>
        <taxon>Acidithiobacillales</taxon>
        <taxon>Acidithiobacillaceae</taxon>
        <taxon>Igneacidithiobacillus</taxon>
    </lineage>
</organism>
<sequence length="149" mass="15837">MKLLSALLIGLLFGIGLNVSGMTDPARIKGFFDVFGAWDPSLIFVMAGALGVSMVGITLVIRRGRALLGDKLGVPTRRDITPSLLIGSFLFGSGWGLAGYCPGPALASFGTLETEVVLFFVAMIAGMFAHNLFEKWQLRQSAKGKRATA</sequence>
<feature type="transmembrane region" description="Helical" evidence="1">
    <location>
        <begin position="82"/>
        <end position="100"/>
    </location>
</feature>
<accession>A0AAE2YPE7</accession>
<dbReference type="Pfam" id="PF20398">
    <property type="entry name" value="DUF6691"/>
    <property type="match status" value="1"/>
</dbReference>
<keyword evidence="1" id="KW-0472">Membrane</keyword>
<keyword evidence="1" id="KW-0812">Transmembrane</keyword>
<gene>
    <name evidence="2" type="ORF">HFQ13_06305</name>
</gene>